<keyword evidence="2" id="KW-1185">Reference proteome</keyword>
<evidence type="ECO:0000313" key="2">
    <source>
        <dbReference type="Proteomes" id="UP001066276"/>
    </source>
</evidence>
<accession>A0AAV7MT88</accession>
<protein>
    <submittedName>
        <fullName evidence="1">Uncharacterized protein</fullName>
    </submittedName>
</protein>
<dbReference type="EMBL" id="JANPWB010000013">
    <property type="protein sequence ID" value="KAJ1103505.1"/>
    <property type="molecule type" value="Genomic_DNA"/>
</dbReference>
<name>A0AAV7MT88_PLEWA</name>
<dbReference type="AlphaFoldDB" id="A0AAV7MT88"/>
<sequence>MEPCVLPFCGVLGWNHVHFRSLECQDGTMCTSALWGVRMDPCALPLCGVSGWTHVHFRSVGCQDGTMSTSACPLPLVGVSAQPQKREECHLYFCGVSGWNHVYFRSVECEGGLGTQDGTMCTSDRWGDGVSRWKHVHFRSVGYQDVTMSTSACPLPLVGVSEQPQKSAMCSSALWGVRMEACVVSGGNHVHFRSVGCQVGTLGTSALWGVRM</sequence>
<dbReference type="Proteomes" id="UP001066276">
    <property type="component" value="Chromosome 9"/>
</dbReference>
<comment type="caution">
    <text evidence="1">The sequence shown here is derived from an EMBL/GenBank/DDBJ whole genome shotgun (WGS) entry which is preliminary data.</text>
</comment>
<gene>
    <name evidence="1" type="ORF">NDU88_000928</name>
</gene>
<proteinExistence type="predicted"/>
<evidence type="ECO:0000313" key="1">
    <source>
        <dbReference type="EMBL" id="KAJ1103505.1"/>
    </source>
</evidence>
<reference evidence="1" key="1">
    <citation type="journal article" date="2022" name="bioRxiv">
        <title>Sequencing and chromosome-scale assembly of the giantPleurodeles waltlgenome.</title>
        <authorList>
            <person name="Brown T."/>
            <person name="Elewa A."/>
            <person name="Iarovenko S."/>
            <person name="Subramanian E."/>
            <person name="Araus A.J."/>
            <person name="Petzold A."/>
            <person name="Susuki M."/>
            <person name="Suzuki K.-i.T."/>
            <person name="Hayashi T."/>
            <person name="Toyoda A."/>
            <person name="Oliveira C."/>
            <person name="Osipova E."/>
            <person name="Leigh N.D."/>
            <person name="Simon A."/>
            <person name="Yun M.H."/>
        </authorList>
    </citation>
    <scope>NUCLEOTIDE SEQUENCE</scope>
    <source>
        <strain evidence="1">20211129_DDA</strain>
        <tissue evidence="1">Liver</tissue>
    </source>
</reference>
<organism evidence="1 2">
    <name type="scientific">Pleurodeles waltl</name>
    <name type="common">Iberian ribbed newt</name>
    <dbReference type="NCBI Taxonomy" id="8319"/>
    <lineage>
        <taxon>Eukaryota</taxon>
        <taxon>Metazoa</taxon>
        <taxon>Chordata</taxon>
        <taxon>Craniata</taxon>
        <taxon>Vertebrata</taxon>
        <taxon>Euteleostomi</taxon>
        <taxon>Amphibia</taxon>
        <taxon>Batrachia</taxon>
        <taxon>Caudata</taxon>
        <taxon>Salamandroidea</taxon>
        <taxon>Salamandridae</taxon>
        <taxon>Pleurodelinae</taxon>
        <taxon>Pleurodeles</taxon>
    </lineage>
</organism>